<dbReference type="Pfam" id="PF21075">
    <property type="entry name" value="GDH_ACT1"/>
    <property type="match status" value="1"/>
</dbReference>
<dbReference type="Proteomes" id="UP000242205">
    <property type="component" value="Chromosome"/>
</dbReference>
<evidence type="ECO:0000313" key="8">
    <source>
        <dbReference type="Proteomes" id="UP000242205"/>
    </source>
</evidence>
<dbReference type="SUPFAM" id="SSF51735">
    <property type="entry name" value="NAD(P)-binding Rossmann-fold domains"/>
    <property type="match status" value="1"/>
</dbReference>
<proteinExistence type="predicted"/>
<organism evidence="7 8">
    <name type="scientific">Pseudazoarcus pumilus</name>
    <dbReference type="NCBI Taxonomy" id="2067960"/>
    <lineage>
        <taxon>Bacteria</taxon>
        <taxon>Pseudomonadati</taxon>
        <taxon>Pseudomonadota</taxon>
        <taxon>Betaproteobacteria</taxon>
        <taxon>Rhodocyclales</taxon>
        <taxon>Zoogloeaceae</taxon>
        <taxon>Pseudazoarcus</taxon>
    </lineage>
</organism>
<dbReference type="InterPro" id="IPR049064">
    <property type="entry name" value="NAD_Glu_DH_ACT3"/>
</dbReference>
<dbReference type="InterPro" id="IPR049056">
    <property type="entry name" value="NAD_Glu_DH_HM3"/>
</dbReference>
<dbReference type="InterPro" id="IPR036291">
    <property type="entry name" value="NAD(P)-bd_dom_sf"/>
</dbReference>
<dbReference type="InterPro" id="IPR049062">
    <property type="entry name" value="NAD_Glu_DH_ACT2"/>
</dbReference>
<name>A0A2I6S3J5_9RHOO</name>
<dbReference type="InterPro" id="IPR048381">
    <property type="entry name" value="GDH_C"/>
</dbReference>
<dbReference type="Pfam" id="PF21076">
    <property type="entry name" value="GDH_ACT2"/>
    <property type="match status" value="1"/>
</dbReference>
<evidence type="ECO:0000256" key="1">
    <source>
        <dbReference type="ARBA" id="ARBA00023002"/>
    </source>
</evidence>
<dbReference type="InterPro" id="IPR049058">
    <property type="entry name" value="NAD_Glu_DH_HM2"/>
</dbReference>
<dbReference type="Pfam" id="PF21073">
    <property type="entry name" value="GDH_HM1"/>
    <property type="match status" value="1"/>
</dbReference>
<feature type="domain" description="NAD-glutamate dehydrogenase ACT2" evidence="5">
    <location>
        <begin position="404"/>
        <end position="491"/>
    </location>
</feature>
<dbReference type="PANTHER" id="PTHR43403:SF1">
    <property type="entry name" value="NAD-SPECIFIC GLUTAMATE DEHYDROGENASE"/>
    <property type="match status" value="1"/>
</dbReference>
<feature type="domain" description="NAD-glutamate dehydrogenase N-terminal ACT1" evidence="4">
    <location>
        <begin position="33"/>
        <end position="176"/>
    </location>
</feature>
<evidence type="ECO:0000259" key="4">
    <source>
        <dbReference type="Pfam" id="PF21075"/>
    </source>
</evidence>
<dbReference type="Pfam" id="PF21074">
    <property type="entry name" value="GDH_C"/>
    <property type="match status" value="1"/>
</dbReference>
<dbReference type="EMBL" id="CP025682">
    <property type="protein sequence ID" value="AUN93834.1"/>
    <property type="molecule type" value="Genomic_DNA"/>
</dbReference>
<dbReference type="InterPro" id="IPR007780">
    <property type="entry name" value="NAD_Glu_DH_bac"/>
</dbReference>
<evidence type="ECO:0000259" key="6">
    <source>
        <dbReference type="Pfam" id="PF21077"/>
    </source>
</evidence>
<dbReference type="Pfam" id="PF21077">
    <property type="entry name" value="GDH_ACT3"/>
    <property type="match status" value="1"/>
</dbReference>
<dbReference type="Pfam" id="PF21079">
    <property type="entry name" value="GDH_HM2"/>
    <property type="match status" value="1"/>
</dbReference>
<evidence type="ECO:0000259" key="5">
    <source>
        <dbReference type="Pfam" id="PF21076"/>
    </source>
</evidence>
<evidence type="ECO:0000259" key="2">
    <source>
        <dbReference type="Pfam" id="PF05088"/>
    </source>
</evidence>
<feature type="domain" description="NAD-glutamate dehydrogenase catalytic" evidence="2">
    <location>
        <begin position="724"/>
        <end position="1218"/>
    </location>
</feature>
<feature type="domain" description="NAD-glutamate dehydrogenase ACT3" evidence="6">
    <location>
        <begin position="547"/>
        <end position="625"/>
    </location>
</feature>
<sequence>MTRSNPVDRVVDAVAADIPQRLPAAEASRVAPFVRHWFDGVDPADLAAVAVPDLCTALLSHWDLMQRRTPGRTLVRVLDPSTDAQGWGSPHTVVQIVTDDMPFLVDSVTMELNRRGLTLHLLVHPVLCVERDQDGVLRGIGAGHGCEVPARLESAMHIEVDRLSDAAARDALRDDLLRVFDDVRAVVEDWPGMRQRLIDIATAIDPSRLPVPVEETVEAGALIDWLLADNFVILGCRDYLLAGDGERLDIVAGSGLGLLRERPGETVSSAFAALSPEVREQARAPELLTLTKAGSRSSVHRPGRLDYVGVRTFDSDGRVAGERRVLGLFASTAYSASPWKIPMLRRKVERVITRAGLLAGSHADKALRVILERYPRDELFQIDTDTLFEHAMSILRLGERQRTRLLTRRDPFGRFVSCLVFVPREHYDTAQRRRIEAVLLDAFEGESAEFDVQLSESPLARILFTVRSGSTIPEVDAAAVEARIVEAARPWSDALRQALVVARGEARGLALFERWGNAFPAGYRESVAASDALDDIARLDALAAPDDLGMWLFRSSQATGGGMRFKLYRLDAPMPLSQCLRQLERMGVLVIDEQPTALRRADGRRAWIHDFGLQCECGDGPDIDAVGALFQEVFERTWRAQADNDGFNRLVLVAGLNWREIAVLRACARYLRQAAFPFSQDYMEQALAAHPDIVRLLVDLFVCRFDPARDEGREAECARLAEAIAQALEQVANLDEDRILRQFLALIEATLRTNWFRIGEDGAPRPVLALKLDPLAVPGLPEPRPMFEIFVSSPRVEGVHLRGGKVARGGIRWSDRMEDFRTEVLGLVKAQIVKNAVIVPVGSKGGFVVRRPPVEGGREAAQAEGLACYRLFLSGLLDVTDNLERGRVVPPPGVVRHDGDDPYLVVAADKGTATFSDHANAVSAEYGFWLDDAFASGGSAGYDHKKMGITARGAWESVKRHFRAVGRDIQNEDFTVVGIGDMSGDVFGNGMLLSKHIRLVAAFDHRHVFLDPDPDAAKSWDERARLFALPRSTWDDYDKSLISAGGGVWPRSAKSVPLSPEVRAVLDVEAERLTPAELIRAILRAPVDLVYNGGIGTYVKSAAESDAEVGDRANDAVRVNGGELRSQVVGEGGNLGFTQRGRIEYALAGGRIFTDAIDNSGGVDCSDHEVNIKILLGEIVADGELERAARDHLLADMTDEVAGMVLADNYAQGEVLEMSAAGGVTLLDEQADFMLRLARAGRLNRKLEALPLDEDLAERRAAGNGLVMPELAVLLAYSKIELYDEVLASDVPDDAFVARALPAYFPAPIRERWGERIATHALRREIVATVVVNEVVNRCGATFVDRIRAETGAPAPDIVRAFVATSEVFALDACWRDIAALDNRAPAALQVAMRVEALRLVRGATLWWLRHPQWLADLGATARHFAADVAMLAETLGERIAPEHRAALAERAAAMTAEGVPEALALHVAGLRARLASLDIVDLASEHGLEAGHVAEVYFALAAELDLRWVTLQIDALSADSRWPSLARSALRADLSAEARRLVGEALACDETRDAAARVAAFVQACGDRLERYRALVTEMRGGSADMAMLSVLMRALRGLG</sequence>
<evidence type="ECO:0000259" key="3">
    <source>
        <dbReference type="Pfam" id="PF21074"/>
    </source>
</evidence>
<dbReference type="KEGG" id="atw:C0099_02100"/>
<dbReference type="Pfam" id="PF21078">
    <property type="entry name" value="GDH_HM3"/>
    <property type="match status" value="1"/>
</dbReference>
<dbReference type="InterPro" id="IPR046346">
    <property type="entry name" value="Aminoacid_DH-like_N_sf"/>
</dbReference>
<accession>A0A2I6S3J5</accession>
<dbReference type="GO" id="GO:0004069">
    <property type="term" value="F:L-aspartate:2-oxoglutarate aminotransferase activity"/>
    <property type="evidence" value="ECO:0007669"/>
    <property type="project" value="InterPro"/>
</dbReference>
<dbReference type="OrthoDB" id="9758052at2"/>
<dbReference type="RefSeq" id="WP_102245908.1">
    <property type="nucleotide sequence ID" value="NZ_CP025682.1"/>
</dbReference>
<keyword evidence="1" id="KW-0560">Oxidoreductase</keyword>
<dbReference type="GO" id="GO:0006538">
    <property type="term" value="P:L-glutamate catabolic process"/>
    <property type="evidence" value="ECO:0007669"/>
    <property type="project" value="InterPro"/>
</dbReference>
<reference evidence="7 8" key="1">
    <citation type="submission" date="2018-01" db="EMBL/GenBank/DDBJ databases">
        <authorList>
            <person name="Fu G.-Y."/>
        </authorList>
    </citation>
    <scope>NUCLEOTIDE SEQUENCE [LARGE SCALE GENOMIC DNA]</scope>
    <source>
        <strain evidence="7 8">SY39</strain>
    </source>
</reference>
<dbReference type="PANTHER" id="PTHR43403">
    <property type="entry name" value="NAD-SPECIFIC GLUTAMATE DEHYDROGENASE"/>
    <property type="match status" value="1"/>
</dbReference>
<feature type="domain" description="NAD-specific glutamate dehydrogenase C-terminal" evidence="3">
    <location>
        <begin position="1263"/>
        <end position="1598"/>
    </location>
</feature>
<dbReference type="InterPro" id="IPR028971">
    <property type="entry name" value="NAD-GDH_cat"/>
</dbReference>
<evidence type="ECO:0000313" key="7">
    <source>
        <dbReference type="EMBL" id="AUN93834.1"/>
    </source>
</evidence>
<dbReference type="GO" id="GO:0004352">
    <property type="term" value="F:glutamate dehydrogenase (NAD+) activity"/>
    <property type="evidence" value="ECO:0007669"/>
    <property type="project" value="InterPro"/>
</dbReference>
<dbReference type="Pfam" id="PF05088">
    <property type="entry name" value="Bac_GDH_CD"/>
    <property type="match status" value="1"/>
</dbReference>
<gene>
    <name evidence="7" type="ORF">C0099_02100</name>
</gene>
<protein>
    <submittedName>
        <fullName evidence="7">NAD-glutamate dehydrogenase</fullName>
    </submittedName>
</protein>
<dbReference type="InterPro" id="IPR049059">
    <property type="entry name" value="NAD_Glu_DH_HM1"/>
</dbReference>
<keyword evidence="8" id="KW-1185">Reference proteome</keyword>
<dbReference type="Gene3D" id="3.40.50.720">
    <property type="entry name" value="NAD(P)-binding Rossmann-like Domain"/>
    <property type="match status" value="1"/>
</dbReference>
<dbReference type="SUPFAM" id="SSF53223">
    <property type="entry name" value="Aminoacid dehydrogenase-like, N-terminal domain"/>
    <property type="match status" value="1"/>
</dbReference>
<dbReference type="InterPro" id="IPR024727">
    <property type="entry name" value="NAD_Glu_DH_N_ACT1"/>
</dbReference>
<dbReference type="PIRSF" id="PIRSF036761">
    <property type="entry name" value="GDH_Mll4104"/>
    <property type="match status" value="1"/>
</dbReference>